<protein>
    <submittedName>
        <fullName evidence="1">Uncharacterized protein</fullName>
    </submittedName>
</protein>
<dbReference type="AlphaFoldDB" id="A0A8U7N7C5"/>
<dbReference type="Proteomes" id="UP000694553">
    <property type="component" value="Unassembled WGS sequence"/>
</dbReference>
<name>A0A8U7N7C5_CORMO</name>
<accession>A0A8U7N7C5</accession>
<organism evidence="1 2">
    <name type="scientific">Corvus moneduloides</name>
    <name type="common">New Caledonian crow</name>
    <dbReference type="NCBI Taxonomy" id="1196302"/>
    <lineage>
        <taxon>Eukaryota</taxon>
        <taxon>Metazoa</taxon>
        <taxon>Chordata</taxon>
        <taxon>Craniata</taxon>
        <taxon>Vertebrata</taxon>
        <taxon>Euteleostomi</taxon>
        <taxon>Archelosauria</taxon>
        <taxon>Archosauria</taxon>
        <taxon>Dinosauria</taxon>
        <taxon>Saurischia</taxon>
        <taxon>Theropoda</taxon>
        <taxon>Coelurosauria</taxon>
        <taxon>Aves</taxon>
        <taxon>Neognathae</taxon>
        <taxon>Neoaves</taxon>
        <taxon>Telluraves</taxon>
        <taxon>Australaves</taxon>
        <taxon>Passeriformes</taxon>
        <taxon>Corvoidea</taxon>
        <taxon>Corvidae</taxon>
        <taxon>Corvus</taxon>
    </lineage>
</organism>
<keyword evidence="2" id="KW-1185">Reference proteome</keyword>
<dbReference type="Ensembl" id="ENSCMUT00000033918.1">
    <property type="protein sequence ID" value="ENSCMUP00000031470.1"/>
    <property type="gene ID" value="ENSCMUG00000017813.1"/>
</dbReference>
<evidence type="ECO:0000313" key="2">
    <source>
        <dbReference type="Proteomes" id="UP000694553"/>
    </source>
</evidence>
<reference evidence="1" key="3">
    <citation type="submission" date="2025-09" db="UniProtKB">
        <authorList>
            <consortium name="Ensembl"/>
        </authorList>
    </citation>
    <scope>IDENTIFICATION</scope>
</reference>
<reference evidence="1" key="2">
    <citation type="submission" date="2025-08" db="UniProtKB">
        <authorList>
            <consortium name="Ensembl"/>
        </authorList>
    </citation>
    <scope>IDENTIFICATION</scope>
</reference>
<sequence>DFQGCLQPGVFQACLQPGASGDTCEYLMSSGRFLGEKVWQPHSCMMHKYKNSEAKKIALIRQLFYSFIKLINPQVKEEGKQAVRIKQYPLKKIEKELAQ</sequence>
<proteinExistence type="predicted"/>
<evidence type="ECO:0000313" key="1">
    <source>
        <dbReference type="Ensembl" id="ENSCMUP00000031470.1"/>
    </source>
</evidence>
<reference evidence="2" key="1">
    <citation type="submission" date="2019-10" db="EMBL/GenBank/DDBJ databases">
        <title>Corvus moneduloides (New Caledonian crow) genome, bCorMon1, primary haplotype.</title>
        <authorList>
            <person name="Rutz C."/>
            <person name="Fungtammasan C."/>
            <person name="Mountcastle J."/>
            <person name="Formenti G."/>
            <person name="Chow W."/>
            <person name="Howe K."/>
            <person name="Steele M.P."/>
            <person name="Fernandes J."/>
            <person name="Gilbert M.T.P."/>
            <person name="Fedrigo O."/>
            <person name="Jarvis E.D."/>
            <person name="Gemmell N."/>
        </authorList>
    </citation>
    <scope>NUCLEOTIDE SEQUENCE [LARGE SCALE GENOMIC DNA]</scope>
</reference>